<proteinExistence type="predicted"/>
<evidence type="ECO:0000313" key="1">
    <source>
        <dbReference type="EMBL" id="CAG8578519.1"/>
    </source>
</evidence>
<keyword evidence="2" id="KW-1185">Reference proteome</keyword>
<dbReference type="EMBL" id="CAJVPJ010001154">
    <property type="protein sequence ID" value="CAG8578519.1"/>
    <property type="molecule type" value="Genomic_DNA"/>
</dbReference>
<gene>
    <name evidence="1" type="ORF">POCULU_LOCUS6365</name>
</gene>
<dbReference type="AlphaFoldDB" id="A0A9N9G3A1"/>
<reference evidence="1" key="1">
    <citation type="submission" date="2021-06" db="EMBL/GenBank/DDBJ databases">
        <authorList>
            <person name="Kallberg Y."/>
            <person name="Tangrot J."/>
            <person name="Rosling A."/>
        </authorList>
    </citation>
    <scope>NUCLEOTIDE SEQUENCE</scope>
    <source>
        <strain evidence="1">IA702</strain>
    </source>
</reference>
<comment type="caution">
    <text evidence="1">The sequence shown here is derived from an EMBL/GenBank/DDBJ whole genome shotgun (WGS) entry which is preliminary data.</text>
</comment>
<dbReference type="Proteomes" id="UP000789572">
    <property type="component" value="Unassembled WGS sequence"/>
</dbReference>
<accession>A0A9N9G3A1</accession>
<feature type="non-terminal residue" evidence="1">
    <location>
        <position position="1"/>
    </location>
</feature>
<name>A0A9N9G3A1_9GLOM</name>
<organism evidence="1 2">
    <name type="scientific">Paraglomus occultum</name>
    <dbReference type="NCBI Taxonomy" id="144539"/>
    <lineage>
        <taxon>Eukaryota</taxon>
        <taxon>Fungi</taxon>
        <taxon>Fungi incertae sedis</taxon>
        <taxon>Mucoromycota</taxon>
        <taxon>Glomeromycotina</taxon>
        <taxon>Glomeromycetes</taxon>
        <taxon>Paraglomerales</taxon>
        <taxon>Paraglomeraceae</taxon>
        <taxon>Paraglomus</taxon>
    </lineage>
</organism>
<protein>
    <submittedName>
        <fullName evidence="1">47_t:CDS:1</fullName>
    </submittedName>
</protein>
<evidence type="ECO:0000313" key="2">
    <source>
        <dbReference type="Proteomes" id="UP000789572"/>
    </source>
</evidence>
<sequence length="70" mass="7743">PLLNERCYYETPTPNRPITFAPSQFRDGLYVRVSGRLHAVVVFRSSFHGAAAMADAAVAYLFLAIVKADL</sequence>